<sequence length="155" mass="16317">MALTAVCVLVGQLVGTIILSQDNAGSLLKVDYDIKNLTPGLHGFHIHEYGDIRNNCLAAGAHFNPYHKEHGSPTDENRHVGDFGNINANSDGVAKLVDTFNATLFGEYSVIGRAIVVHSKQDDLGQGGNEESKKTGNAGSRVDCCVIGIGVGQSG</sequence>
<accession>A0A646QEE6</accession>
<feature type="signal peptide" evidence="12">
    <location>
        <begin position="1"/>
        <end position="15"/>
    </location>
</feature>
<feature type="chain" id="PRO_5024960453" description="superoxide dismutase" evidence="12">
    <location>
        <begin position="16"/>
        <end position="155"/>
    </location>
</feature>
<evidence type="ECO:0000256" key="2">
    <source>
        <dbReference type="ARBA" id="ARBA00001947"/>
    </source>
</evidence>
<name>A0A646QEE6_9MYRI</name>
<keyword evidence="6" id="KW-0862">Zinc</keyword>
<evidence type="ECO:0000256" key="7">
    <source>
        <dbReference type="ARBA" id="ARBA00022862"/>
    </source>
</evidence>
<evidence type="ECO:0000256" key="11">
    <source>
        <dbReference type="ARBA" id="ARBA00049204"/>
    </source>
</evidence>
<evidence type="ECO:0000256" key="10">
    <source>
        <dbReference type="ARBA" id="ARBA00023157"/>
    </source>
</evidence>
<dbReference type="PANTHER" id="PTHR10003">
    <property type="entry name" value="SUPEROXIDE DISMUTASE CU-ZN -RELATED"/>
    <property type="match status" value="1"/>
</dbReference>
<evidence type="ECO:0000256" key="4">
    <source>
        <dbReference type="ARBA" id="ARBA00012682"/>
    </source>
</evidence>
<dbReference type="EMBL" id="GHBY01000454">
    <property type="protein sequence ID" value="MUP40631.1"/>
    <property type="molecule type" value="Transcribed_RNA"/>
</dbReference>
<evidence type="ECO:0000256" key="8">
    <source>
        <dbReference type="ARBA" id="ARBA00023002"/>
    </source>
</evidence>
<dbReference type="Pfam" id="PF00080">
    <property type="entry name" value="Sod_Cu"/>
    <property type="match status" value="1"/>
</dbReference>
<reference evidence="14" key="1">
    <citation type="submission" date="2018-11" db="EMBL/GenBank/DDBJ databases">
        <title>Venom-gland transcriptomics and venom proteomics of the Florida green centipede (Hemiscolopendra marginata) reveal sex-based variation in a centipede venom.</title>
        <authorList>
            <person name="Nystrom G.S."/>
            <person name="Ward M.J."/>
            <person name="Ellsworth S.A."/>
            <person name="Rokyta D.R."/>
        </authorList>
    </citation>
    <scope>NUCLEOTIDE SEQUENCE</scope>
    <source>
        <tissue evidence="14">Venom gland</tissue>
    </source>
</reference>
<evidence type="ECO:0000256" key="5">
    <source>
        <dbReference type="ARBA" id="ARBA00022723"/>
    </source>
</evidence>
<dbReference type="InterPro" id="IPR036423">
    <property type="entry name" value="SOD-like_Cu/Zn_dom_sf"/>
</dbReference>
<keyword evidence="8" id="KW-0560">Oxidoreductase</keyword>
<dbReference type="InterPro" id="IPR024134">
    <property type="entry name" value="SOD_Cu/Zn_/chaperone"/>
</dbReference>
<evidence type="ECO:0000256" key="9">
    <source>
        <dbReference type="ARBA" id="ARBA00023008"/>
    </source>
</evidence>
<keyword evidence="12" id="KW-0732">Signal</keyword>
<dbReference type="InterPro" id="IPR001424">
    <property type="entry name" value="SOD_Cu_Zn_dom"/>
</dbReference>
<evidence type="ECO:0000256" key="3">
    <source>
        <dbReference type="ARBA" id="ARBA00010457"/>
    </source>
</evidence>
<feature type="domain" description="Superoxide dismutase copper/zinc binding" evidence="13">
    <location>
        <begin position="15"/>
        <end position="147"/>
    </location>
</feature>
<evidence type="ECO:0000256" key="6">
    <source>
        <dbReference type="ARBA" id="ARBA00022833"/>
    </source>
</evidence>
<evidence type="ECO:0000313" key="14">
    <source>
        <dbReference type="EMBL" id="MUP40631.1"/>
    </source>
</evidence>
<dbReference type="CDD" id="cd00305">
    <property type="entry name" value="Cu-Zn_Superoxide_Dismutase"/>
    <property type="match status" value="1"/>
</dbReference>
<evidence type="ECO:0000259" key="13">
    <source>
        <dbReference type="Pfam" id="PF00080"/>
    </source>
</evidence>
<keyword evidence="10" id="KW-1015">Disulfide bond</keyword>
<dbReference type="SUPFAM" id="SSF49329">
    <property type="entry name" value="Cu,Zn superoxide dismutase-like"/>
    <property type="match status" value="1"/>
</dbReference>
<dbReference type="GO" id="GO:0005507">
    <property type="term" value="F:copper ion binding"/>
    <property type="evidence" value="ECO:0007669"/>
    <property type="project" value="InterPro"/>
</dbReference>
<protein>
    <recommendedName>
        <fullName evidence="4">superoxide dismutase</fullName>
        <ecNumber evidence="4">1.15.1.1</ecNumber>
    </recommendedName>
</protein>
<dbReference type="AlphaFoldDB" id="A0A646QEE6"/>
<dbReference type="PRINTS" id="PR00068">
    <property type="entry name" value="CUZNDISMTASE"/>
</dbReference>
<keyword evidence="9" id="KW-0186">Copper</keyword>
<comment type="cofactor">
    <cofactor evidence="1">
        <name>Cu cation</name>
        <dbReference type="ChEBI" id="CHEBI:23378"/>
    </cofactor>
</comment>
<dbReference type="EC" id="1.15.1.1" evidence="4"/>
<dbReference type="Gene3D" id="2.60.40.200">
    <property type="entry name" value="Superoxide dismutase, copper/zinc binding domain"/>
    <property type="match status" value="1"/>
</dbReference>
<comment type="cofactor">
    <cofactor evidence="2">
        <name>Zn(2+)</name>
        <dbReference type="ChEBI" id="CHEBI:29105"/>
    </cofactor>
</comment>
<dbReference type="GO" id="GO:0004784">
    <property type="term" value="F:superoxide dismutase activity"/>
    <property type="evidence" value="ECO:0007669"/>
    <property type="project" value="UniProtKB-EC"/>
</dbReference>
<evidence type="ECO:0000256" key="1">
    <source>
        <dbReference type="ARBA" id="ARBA00001935"/>
    </source>
</evidence>
<keyword evidence="5" id="KW-0479">Metal-binding</keyword>
<comment type="catalytic activity">
    <reaction evidence="11">
        <text>2 superoxide + 2 H(+) = H2O2 + O2</text>
        <dbReference type="Rhea" id="RHEA:20696"/>
        <dbReference type="ChEBI" id="CHEBI:15378"/>
        <dbReference type="ChEBI" id="CHEBI:15379"/>
        <dbReference type="ChEBI" id="CHEBI:16240"/>
        <dbReference type="ChEBI" id="CHEBI:18421"/>
        <dbReference type="EC" id="1.15.1.1"/>
    </reaction>
</comment>
<comment type="similarity">
    <text evidence="3">Belongs to the Cu-Zn superoxide dismutase family.</text>
</comment>
<evidence type="ECO:0000256" key="12">
    <source>
        <dbReference type="SAM" id="SignalP"/>
    </source>
</evidence>
<organism evidence="14">
    <name type="scientific">Hemiscolopendra marginata</name>
    <dbReference type="NCBI Taxonomy" id="943146"/>
    <lineage>
        <taxon>Eukaryota</taxon>
        <taxon>Metazoa</taxon>
        <taxon>Ecdysozoa</taxon>
        <taxon>Arthropoda</taxon>
        <taxon>Myriapoda</taxon>
        <taxon>Chilopoda</taxon>
        <taxon>Pleurostigmophora</taxon>
        <taxon>Scolopendromorpha</taxon>
        <taxon>Scolopendridae</taxon>
        <taxon>Hemiscolopendra</taxon>
    </lineage>
</organism>
<dbReference type="FunFam" id="2.60.40.200:FF:000003">
    <property type="entry name" value="Superoxide dismutase [Cu-Zn], chloroplastic"/>
    <property type="match status" value="1"/>
</dbReference>
<proteinExistence type="inferred from homology"/>
<keyword evidence="7" id="KW-0049">Antioxidant</keyword>